<dbReference type="SUPFAM" id="SSF57845">
    <property type="entry name" value="B-box zinc-binding domain"/>
    <property type="match status" value="1"/>
</dbReference>
<accession>A0A6J8DD25</accession>
<dbReference type="AlphaFoldDB" id="A0A6J8DD25"/>
<dbReference type="Gene3D" id="3.30.160.60">
    <property type="entry name" value="Classic Zinc Finger"/>
    <property type="match status" value="1"/>
</dbReference>
<keyword evidence="1" id="KW-0479">Metal-binding</keyword>
<dbReference type="PROSITE" id="PS50119">
    <property type="entry name" value="ZF_BBOX"/>
    <property type="match status" value="2"/>
</dbReference>
<dbReference type="EMBL" id="CACVKT020007264">
    <property type="protein sequence ID" value="CAC5406568.1"/>
    <property type="molecule type" value="Genomic_DNA"/>
</dbReference>
<reference evidence="3 4" key="1">
    <citation type="submission" date="2020-06" db="EMBL/GenBank/DDBJ databases">
        <authorList>
            <person name="Li R."/>
            <person name="Bekaert M."/>
        </authorList>
    </citation>
    <scope>NUCLEOTIDE SEQUENCE [LARGE SCALE GENOMIC DNA]</scope>
    <source>
        <strain evidence="4">wild</strain>
    </source>
</reference>
<evidence type="ECO:0000313" key="4">
    <source>
        <dbReference type="Proteomes" id="UP000507470"/>
    </source>
</evidence>
<gene>
    <name evidence="3" type="ORF">MCOR_40137</name>
</gene>
<keyword evidence="1" id="KW-0862">Zinc</keyword>
<sequence length="241" mass="27838">MALAAASTCEICIGGPGEHYCQQCNQLFCGSCKLSHLRANICKNHTFLSRPKKEDELLCTEHEERCLSYCHDCDTTVCRVCSVEKHSRHLMTDLAKSTQNISKIEKETQTYRDKVKAVIKTITDEGNYWKKLIDEKVEALIKSVHDREQKEIRSMSAYSEVYEGVVKTCQTWQKSIKKMETTADVLMLQKLKQLKTDVDQIVLKPILDAPYESYRNKKPSATQIDNLFTELQFRKLSIYKR</sequence>
<evidence type="ECO:0000259" key="2">
    <source>
        <dbReference type="PROSITE" id="PS50119"/>
    </source>
</evidence>
<dbReference type="Proteomes" id="UP000507470">
    <property type="component" value="Unassembled WGS sequence"/>
</dbReference>
<keyword evidence="1" id="KW-0863">Zinc-finger</keyword>
<dbReference type="PANTHER" id="PTHR25462">
    <property type="entry name" value="BONUS, ISOFORM C-RELATED"/>
    <property type="match status" value="1"/>
</dbReference>
<dbReference type="OrthoDB" id="6071517at2759"/>
<dbReference type="GO" id="GO:0008270">
    <property type="term" value="F:zinc ion binding"/>
    <property type="evidence" value="ECO:0007669"/>
    <property type="project" value="UniProtKB-KW"/>
</dbReference>
<evidence type="ECO:0000256" key="1">
    <source>
        <dbReference type="PROSITE-ProRule" id="PRU00024"/>
    </source>
</evidence>
<keyword evidence="4" id="KW-1185">Reference proteome</keyword>
<organism evidence="3 4">
    <name type="scientific">Mytilus coruscus</name>
    <name type="common">Sea mussel</name>
    <dbReference type="NCBI Taxonomy" id="42192"/>
    <lineage>
        <taxon>Eukaryota</taxon>
        <taxon>Metazoa</taxon>
        <taxon>Spiralia</taxon>
        <taxon>Lophotrochozoa</taxon>
        <taxon>Mollusca</taxon>
        <taxon>Bivalvia</taxon>
        <taxon>Autobranchia</taxon>
        <taxon>Pteriomorphia</taxon>
        <taxon>Mytilida</taxon>
        <taxon>Mytiloidea</taxon>
        <taxon>Mytilidae</taxon>
        <taxon>Mytilinae</taxon>
        <taxon>Mytilus</taxon>
    </lineage>
</organism>
<proteinExistence type="predicted"/>
<dbReference type="InterPro" id="IPR000315">
    <property type="entry name" value="Znf_B-box"/>
</dbReference>
<protein>
    <recommendedName>
        <fullName evidence="2">B box-type domain-containing protein</fullName>
    </recommendedName>
</protein>
<dbReference type="SMART" id="SM00336">
    <property type="entry name" value="BBOX"/>
    <property type="match status" value="2"/>
</dbReference>
<dbReference type="CDD" id="cd19757">
    <property type="entry name" value="Bbox1"/>
    <property type="match status" value="1"/>
</dbReference>
<dbReference type="Pfam" id="PF00643">
    <property type="entry name" value="zf-B_box"/>
    <property type="match status" value="1"/>
</dbReference>
<evidence type="ECO:0000313" key="3">
    <source>
        <dbReference type="EMBL" id="CAC5406568.1"/>
    </source>
</evidence>
<feature type="domain" description="B box-type" evidence="2">
    <location>
        <begin position="54"/>
        <end position="94"/>
    </location>
</feature>
<feature type="domain" description="B box-type" evidence="2">
    <location>
        <begin position="4"/>
        <end position="50"/>
    </location>
</feature>
<dbReference type="PANTHER" id="PTHR25462:SF296">
    <property type="entry name" value="MEIOTIC P26, ISOFORM F"/>
    <property type="match status" value="1"/>
</dbReference>
<dbReference type="InterPro" id="IPR047153">
    <property type="entry name" value="TRIM45/56/19-like"/>
</dbReference>
<name>A0A6J8DD25_MYTCO</name>